<reference evidence="4" key="1">
    <citation type="submission" date="2017-01" db="EMBL/GenBank/DDBJ databases">
        <authorList>
            <person name="Wang Y."/>
            <person name="White M."/>
            <person name="Kvist S."/>
            <person name="Moncalvo J.-M."/>
        </authorList>
    </citation>
    <scope>NUCLEOTIDE SEQUENCE [LARGE SCALE GENOMIC DNA]</scope>
    <source>
        <strain evidence="4">COL-18-3</strain>
    </source>
</reference>
<gene>
    <name evidence="3" type="ORF">AX774_g6025</name>
</gene>
<name>A0A1R1PHT0_ZANCU</name>
<feature type="compositionally biased region" description="Polar residues" evidence="1">
    <location>
        <begin position="179"/>
        <end position="193"/>
    </location>
</feature>
<sequence length="855" mass="96162">MGLFAAVATTQGVYIYDQRQSKLPVLSWKHRFSPTERPVYMETFKTDKLEYLVLGARGSETRIKLYGYGCGGMAGLGGVGGTGALPIVSSYLIKTLDGFHEHEIMGRRYLEDVSGLQLGYDGVTGTAACDGYPLLPTLDGLSISQNSLNKNEIDLFQVSSDGMVFTEKLSIESAKCNRENNGNDSDESNTPSISDLPIPEQQELLLHTQQVHANSQGDLLDGNNHVFISREEYKDYHLQYNNMFANQEWPYVRKNTFRPFFLYHYKCVDENMLQYSQQETEEYNYLYGIVNADSIDYHNHDSESTFKSNLALRTQLVHIIKMAFEYALYNFGSIENLNINQFSRLNHKTPNWRAFMADNHFNKYASEIVDISLDYINRNYKLDTNTHQFLNITNNNGVKSAGTDPSTNDTPRSAQGRGRKKKPIDNSGIIDLNLLETFDSPKSILLTSFVELQLFECMYSASLADNINNINGNTFKLEVVPVETLTNLNRGYSGNVFGMASSSYKRYAEHSQHQQQQIDCKRVWDAILAPVIDALYQQDLVISNTNTNTNPNTKMNKPPNKDNKHYNSLLFYSAKQLLFNSVILKVQYLGSDADGNEGPQPSEAENTTSKKKQKASTLFSYNQNTTTTNNTRTTRGRGRSRLDTTRDIDRNDPGFTFMNKIDQDTFYGSKILSRTEAQHANSKRRPKTHVGTTGTMYNNYGHTQPIFAGSQANNFGGYNNIHTQNTQHSVAFDPSQQLGFDIFDSQNIMNNSNNNVNSNPTFGVHTSSLGKEFSFFDALNPSQMASQPLSQAPPDVSSNRFLDTASDEVPNPSPKKHGGRDSDPIPDSWHPPPTTLLILITILVFFSCMSVCMVM</sequence>
<keyword evidence="2" id="KW-0472">Membrane</keyword>
<feature type="region of interest" description="Disordered" evidence="1">
    <location>
        <begin position="176"/>
        <end position="196"/>
    </location>
</feature>
<comment type="caution">
    <text evidence="3">The sequence shown here is derived from an EMBL/GenBank/DDBJ whole genome shotgun (WGS) entry which is preliminary data.</text>
</comment>
<organism evidence="3 4">
    <name type="scientific">Zancudomyces culisetae</name>
    <name type="common">Gut fungus</name>
    <name type="synonym">Smittium culisetae</name>
    <dbReference type="NCBI Taxonomy" id="1213189"/>
    <lineage>
        <taxon>Eukaryota</taxon>
        <taxon>Fungi</taxon>
        <taxon>Fungi incertae sedis</taxon>
        <taxon>Zoopagomycota</taxon>
        <taxon>Kickxellomycotina</taxon>
        <taxon>Harpellomycetes</taxon>
        <taxon>Harpellales</taxon>
        <taxon>Legeriomycetaceae</taxon>
        <taxon>Zancudomyces</taxon>
    </lineage>
</organism>
<feature type="compositionally biased region" description="Polar residues" evidence="1">
    <location>
        <begin position="784"/>
        <end position="801"/>
    </location>
</feature>
<feature type="transmembrane region" description="Helical" evidence="2">
    <location>
        <begin position="836"/>
        <end position="854"/>
    </location>
</feature>
<evidence type="ECO:0000313" key="4">
    <source>
        <dbReference type="Proteomes" id="UP000188320"/>
    </source>
</evidence>
<evidence type="ECO:0000313" key="3">
    <source>
        <dbReference type="EMBL" id="OMH80531.1"/>
    </source>
</evidence>
<dbReference type="EMBL" id="LSSK01001162">
    <property type="protein sequence ID" value="OMH80531.1"/>
    <property type="molecule type" value="Genomic_DNA"/>
</dbReference>
<feature type="compositionally biased region" description="Polar residues" evidence="1">
    <location>
        <begin position="394"/>
        <end position="413"/>
    </location>
</feature>
<evidence type="ECO:0000256" key="1">
    <source>
        <dbReference type="SAM" id="MobiDB-lite"/>
    </source>
</evidence>
<accession>A0A1R1PHT0</accession>
<feature type="region of interest" description="Disordered" evidence="1">
    <location>
        <begin position="593"/>
        <end position="648"/>
    </location>
</feature>
<keyword evidence="4" id="KW-1185">Reference proteome</keyword>
<evidence type="ECO:0000256" key="2">
    <source>
        <dbReference type="SAM" id="Phobius"/>
    </source>
</evidence>
<dbReference type="Proteomes" id="UP000188320">
    <property type="component" value="Unassembled WGS sequence"/>
</dbReference>
<feature type="compositionally biased region" description="Polar residues" evidence="1">
    <location>
        <begin position="615"/>
        <end position="624"/>
    </location>
</feature>
<keyword evidence="2" id="KW-0812">Transmembrane</keyword>
<keyword evidence="2" id="KW-1133">Transmembrane helix</keyword>
<dbReference type="AlphaFoldDB" id="A0A1R1PHT0"/>
<proteinExistence type="predicted"/>
<protein>
    <submittedName>
        <fullName evidence="3">Uncharacterized protein</fullName>
    </submittedName>
</protein>
<feature type="region of interest" description="Disordered" evidence="1">
    <location>
        <begin position="784"/>
        <end position="828"/>
    </location>
</feature>
<feature type="region of interest" description="Disordered" evidence="1">
    <location>
        <begin position="394"/>
        <end position="423"/>
    </location>
</feature>